<comment type="caution">
    <text evidence="1">The sequence shown here is derived from an EMBL/GenBank/DDBJ whole genome shotgun (WGS) entry which is preliminary data.</text>
</comment>
<protein>
    <submittedName>
        <fullName evidence="1">Uncharacterized protein</fullName>
    </submittedName>
</protein>
<dbReference type="RefSeq" id="WP_381738521.1">
    <property type="nucleotide sequence ID" value="NZ_JBHSDP010000011.1"/>
</dbReference>
<evidence type="ECO:0000313" key="2">
    <source>
        <dbReference type="Proteomes" id="UP001595824"/>
    </source>
</evidence>
<proteinExistence type="predicted"/>
<keyword evidence="2" id="KW-1185">Reference proteome</keyword>
<dbReference type="Proteomes" id="UP001595824">
    <property type="component" value="Unassembled WGS sequence"/>
</dbReference>
<dbReference type="EMBL" id="JBHSDP010000011">
    <property type="protein sequence ID" value="MFC4328339.1"/>
    <property type="molecule type" value="Genomic_DNA"/>
</dbReference>
<gene>
    <name evidence="1" type="ORF">ACFPC0_10925</name>
</gene>
<evidence type="ECO:0000313" key="1">
    <source>
        <dbReference type="EMBL" id="MFC4328339.1"/>
    </source>
</evidence>
<accession>A0ABV8TCV6</accession>
<organism evidence="1 2">
    <name type="scientific">Streptomyces andamanensis</name>
    <dbReference type="NCBI Taxonomy" id="1565035"/>
    <lineage>
        <taxon>Bacteria</taxon>
        <taxon>Bacillati</taxon>
        <taxon>Actinomycetota</taxon>
        <taxon>Actinomycetes</taxon>
        <taxon>Kitasatosporales</taxon>
        <taxon>Streptomycetaceae</taxon>
        <taxon>Streptomyces</taxon>
    </lineage>
</organism>
<name>A0ABV8TCV6_9ACTN</name>
<sequence length="167" mass="18403">MAAPTTTTDEVIPAQIDKGNLIPKTYTGTLQTFVMLGPDQLTVASGAVFTDGRIVVSTPSGQTLQRYANMPALIEDWWGQGMLMWCPHDTLLDYEVAPRRFVFERHEDETGISGTGTALEGVVFPHGGVHLMWLGTVRSLVEWPSIEEALAMHGHDGRTQIRWLDPA</sequence>
<reference evidence="2" key="1">
    <citation type="journal article" date="2019" name="Int. J. Syst. Evol. Microbiol.">
        <title>The Global Catalogue of Microorganisms (GCM) 10K type strain sequencing project: providing services to taxonomists for standard genome sequencing and annotation.</title>
        <authorList>
            <consortium name="The Broad Institute Genomics Platform"/>
            <consortium name="The Broad Institute Genome Sequencing Center for Infectious Disease"/>
            <person name="Wu L."/>
            <person name="Ma J."/>
        </authorList>
    </citation>
    <scope>NUCLEOTIDE SEQUENCE [LARGE SCALE GENOMIC DNA]</scope>
    <source>
        <strain evidence="2">PCU 347</strain>
    </source>
</reference>